<evidence type="ECO:0000313" key="2">
    <source>
        <dbReference type="EMBL" id="QIA88684.1"/>
    </source>
</evidence>
<sequence length="81" mass="9425">MRRKFLKSFKMSFVEYKRLWKQSGMVLMVALLLLLIPIGSKSYLSVENVMRPFILISIVIVFALTTVLTLINAFQKAREDK</sequence>
<feature type="transmembrane region" description="Helical" evidence="1">
    <location>
        <begin position="50"/>
        <end position="74"/>
    </location>
</feature>
<organism evidence="2 3">
    <name type="scientific">Lactobacillus johnsonii</name>
    <dbReference type="NCBI Taxonomy" id="33959"/>
    <lineage>
        <taxon>Bacteria</taxon>
        <taxon>Bacillati</taxon>
        <taxon>Bacillota</taxon>
        <taxon>Bacilli</taxon>
        <taxon>Lactobacillales</taxon>
        <taxon>Lactobacillaceae</taxon>
        <taxon>Lactobacillus</taxon>
    </lineage>
</organism>
<keyword evidence="2" id="KW-0614">Plasmid</keyword>
<dbReference type="AlphaFoldDB" id="A0A9X7XVK1"/>
<evidence type="ECO:0000256" key="1">
    <source>
        <dbReference type="SAM" id="Phobius"/>
    </source>
</evidence>
<proteinExistence type="predicted"/>
<geneLocation type="plasmid" evidence="2 3">
    <name>unnamed2</name>
</geneLocation>
<gene>
    <name evidence="2" type="ORF">FEE39_10605</name>
</gene>
<name>A0A9X7XVK1_LACJH</name>
<dbReference type="EMBL" id="CP040856">
    <property type="protein sequence ID" value="QIA88684.1"/>
    <property type="molecule type" value="Genomic_DNA"/>
</dbReference>
<keyword evidence="1" id="KW-0472">Membrane</keyword>
<dbReference type="Proteomes" id="UP000464749">
    <property type="component" value="Plasmid unnamed2"/>
</dbReference>
<dbReference type="RefSeq" id="WP_163589041.1">
    <property type="nucleotide sequence ID" value="NZ_CP040856.1"/>
</dbReference>
<reference evidence="2 3" key="1">
    <citation type="submission" date="2019-06" db="EMBL/GenBank/DDBJ databases">
        <title>Whole genome sequencing of Lactobacillus johnsonii strain G2A.</title>
        <authorList>
            <person name="Conlan S."/>
            <person name="Thomas P.J."/>
            <person name="Mullikin J."/>
            <person name="Singer J."/>
            <person name="Weaver C."/>
            <person name="Segre J.A."/>
        </authorList>
    </citation>
    <scope>NUCLEOTIDE SEQUENCE [LARGE SCALE GENOMIC DNA]</scope>
    <source>
        <strain evidence="2 3">G2A</strain>
        <plasmid evidence="2 3">unnamed2</plasmid>
    </source>
</reference>
<accession>A0A9X7XVK1</accession>
<keyword evidence="1" id="KW-1133">Transmembrane helix</keyword>
<keyword evidence="1" id="KW-0812">Transmembrane</keyword>
<protein>
    <submittedName>
        <fullName evidence="2">Uncharacterized protein</fullName>
    </submittedName>
</protein>
<evidence type="ECO:0000313" key="3">
    <source>
        <dbReference type="Proteomes" id="UP000464749"/>
    </source>
</evidence>